<dbReference type="InterPro" id="IPR036388">
    <property type="entry name" value="WH-like_DNA-bd_sf"/>
</dbReference>
<dbReference type="SUPFAM" id="SSF53098">
    <property type="entry name" value="Ribonuclease H-like"/>
    <property type="match status" value="1"/>
</dbReference>
<dbReference type="PANTHER" id="PTHR47515:SF2">
    <property type="entry name" value="INTEGRASE CORE DOMAIN PROTEIN"/>
    <property type="match status" value="1"/>
</dbReference>
<dbReference type="InterPro" id="IPR009057">
    <property type="entry name" value="Homeodomain-like_sf"/>
</dbReference>
<dbReference type="Gene3D" id="3.30.420.10">
    <property type="entry name" value="Ribonuclease H-like superfamily/Ribonuclease H"/>
    <property type="match status" value="1"/>
</dbReference>
<dbReference type="PROSITE" id="PS50994">
    <property type="entry name" value="INTEGRASE"/>
    <property type="match status" value="1"/>
</dbReference>
<dbReference type="GO" id="GO:0015074">
    <property type="term" value="P:DNA integration"/>
    <property type="evidence" value="ECO:0007669"/>
    <property type="project" value="InterPro"/>
</dbReference>
<dbReference type="Pfam" id="PF13565">
    <property type="entry name" value="HTH_32"/>
    <property type="match status" value="1"/>
</dbReference>
<evidence type="ECO:0000313" key="2">
    <source>
        <dbReference type="EMBL" id="AHF24361.1"/>
    </source>
</evidence>
<accession>W0FHY3</accession>
<dbReference type="InterPro" id="IPR036397">
    <property type="entry name" value="RNaseH_sf"/>
</dbReference>
<reference evidence="2" key="1">
    <citation type="journal article" date="2013" name="PLoS ONE">
        <title>Metagenomic insights into the carbohydrate-active enzymes carried by the microorganisms adhering to solid digesta in the rumen of cows.</title>
        <authorList>
            <person name="Wang L."/>
            <person name="Hatem A."/>
            <person name="Catalyurek U.V."/>
            <person name="Morrison M."/>
            <person name="Yu Z."/>
        </authorList>
    </citation>
    <scope>NUCLEOTIDE SEQUENCE</scope>
</reference>
<evidence type="ECO:0000259" key="1">
    <source>
        <dbReference type="PROSITE" id="PS50994"/>
    </source>
</evidence>
<feature type="domain" description="Integrase catalytic" evidence="1">
    <location>
        <begin position="143"/>
        <end position="310"/>
    </location>
</feature>
<dbReference type="AlphaFoldDB" id="W0FHY3"/>
<dbReference type="PANTHER" id="PTHR47515">
    <property type="entry name" value="LOW CALCIUM RESPONSE LOCUS PROTEIN T"/>
    <property type="match status" value="1"/>
</dbReference>
<dbReference type="EMBL" id="KC246791">
    <property type="protein sequence ID" value="AHF24361.1"/>
    <property type="molecule type" value="Genomic_DNA"/>
</dbReference>
<dbReference type="Gene3D" id="1.10.10.10">
    <property type="entry name" value="Winged helix-like DNA-binding domain superfamily/Winged helix DNA-binding domain"/>
    <property type="match status" value="1"/>
</dbReference>
<protein>
    <submittedName>
        <fullName evidence="2">Integrase</fullName>
    </submittedName>
</protein>
<dbReference type="InterPro" id="IPR001584">
    <property type="entry name" value="Integrase_cat-core"/>
</dbReference>
<dbReference type="InterPro" id="IPR012337">
    <property type="entry name" value="RNaseH-like_sf"/>
</dbReference>
<name>W0FHY3_9BACT</name>
<sequence length="394" mass="44673">MPWKETDAMKEKRSFIDAMLRQSKPFRELCREYGISEKTGYKWRKRFLEQGYSGLEEESRAPQKHPNTIDGDTAAELIALRLAHPSWGGKKLLVLWRRSHPNQTSPSLSSVNRILEKAKLLKKKRIHKTSVSSDCPRLNRILEAHEPNDVWCIDFKGWWRSDGELCEPFTVRDKCSRKVLCARLMTGKTTEHVRPVMTELFRKYGLPKAIHSDNGSPFAATNGILGLTKLTAWWITLGILPERSLPGCPGQNGSLERMHADIAREIEGKIPGGIAANQIALDEWVEEYNSIRPNEAIGMLTPDEVYHPSERKYVGDFDILEYPAGFFPRKVFKSGEIILDGVRVTIGSSLRGWHVGLRARKEPGIYDVFLADFLLGFLDMTSCCFTPLTGVESD</sequence>
<organism evidence="2">
    <name type="scientific">uncultured bacterium Contig575</name>
    <dbReference type="NCBI Taxonomy" id="1393592"/>
    <lineage>
        <taxon>Bacteria</taxon>
        <taxon>environmental samples</taxon>
    </lineage>
</organism>
<dbReference type="Pfam" id="PF00665">
    <property type="entry name" value="rve"/>
    <property type="match status" value="1"/>
</dbReference>
<proteinExistence type="predicted"/>
<dbReference type="SUPFAM" id="SSF46689">
    <property type="entry name" value="Homeodomain-like"/>
    <property type="match status" value="1"/>
</dbReference>
<dbReference type="GO" id="GO:0003676">
    <property type="term" value="F:nucleic acid binding"/>
    <property type="evidence" value="ECO:0007669"/>
    <property type="project" value="InterPro"/>
</dbReference>